<dbReference type="Proteomes" id="UP000505355">
    <property type="component" value="Chromosome"/>
</dbReference>
<dbReference type="KEGG" id="mmab:HQ865_22840"/>
<organism evidence="1 2">
    <name type="scientific">Mucilaginibacter mali</name>
    <dbReference type="NCBI Taxonomy" id="2740462"/>
    <lineage>
        <taxon>Bacteria</taxon>
        <taxon>Pseudomonadati</taxon>
        <taxon>Bacteroidota</taxon>
        <taxon>Sphingobacteriia</taxon>
        <taxon>Sphingobacteriales</taxon>
        <taxon>Sphingobacteriaceae</taxon>
        <taxon>Mucilaginibacter</taxon>
    </lineage>
</organism>
<evidence type="ECO:0000313" key="1">
    <source>
        <dbReference type="EMBL" id="QKJ32478.1"/>
    </source>
</evidence>
<sequence>MNKMIYILLSAVGALLVSINSYGQSDSLVSVKVVIAGFDTETFADVSCDMFDHTFKNEKKYNAFSKKSELQHFISLLKEFKSVKALRSFDVRGSVSYNYSKVSNKYCFDTFGYFFKDGKYYFNRNLVIYIQDKVYGNHPKYLDTLTHHE</sequence>
<protein>
    <submittedName>
        <fullName evidence="1">Uncharacterized protein</fullName>
    </submittedName>
</protein>
<dbReference type="EMBL" id="CP054139">
    <property type="protein sequence ID" value="QKJ32478.1"/>
    <property type="molecule type" value="Genomic_DNA"/>
</dbReference>
<accession>A0A7D4UDC8</accession>
<proteinExistence type="predicted"/>
<dbReference type="AlphaFoldDB" id="A0A7D4UDC8"/>
<evidence type="ECO:0000313" key="2">
    <source>
        <dbReference type="Proteomes" id="UP000505355"/>
    </source>
</evidence>
<dbReference type="RefSeq" id="WP_173417128.1">
    <property type="nucleotide sequence ID" value="NZ_CP054139.1"/>
</dbReference>
<keyword evidence="2" id="KW-1185">Reference proteome</keyword>
<name>A0A7D4UDC8_9SPHI</name>
<reference evidence="1 2" key="1">
    <citation type="submission" date="2020-05" db="EMBL/GenBank/DDBJ databases">
        <title>Mucilaginibacter mali sp. nov.</title>
        <authorList>
            <person name="Kim H.S."/>
            <person name="Lee K.C."/>
            <person name="Suh M.K."/>
            <person name="Kim J.-S."/>
            <person name="Han K.-I."/>
            <person name="Eom M.K."/>
            <person name="Shin Y.K."/>
            <person name="Lee J.-S."/>
        </authorList>
    </citation>
    <scope>NUCLEOTIDE SEQUENCE [LARGE SCALE GENOMIC DNA]</scope>
    <source>
        <strain evidence="1 2">G2-14</strain>
    </source>
</reference>
<gene>
    <name evidence="1" type="ORF">HQ865_22840</name>
</gene>